<keyword evidence="2" id="KW-1185">Reference proteome</keyword>
<accession>A0A7X5QSS8</accession>
<dbReference type="Proteomes" id="UP000518878">
    <property type="component" value="Unassembled WGS sequence"/>
</dbReference>
<evidence type="ECO:0000313" key="2">
    <source>
        <dbReference type="Proteomes" id="UP000518878"/>
    </source>
</evidence>
<proteinExistence type="predicted"/>
<sequence>MGRDDDGTATLSMMDAAGKERIQVKVPADGTPVINFLDKNGKVQKTIAGAGAGAHM</sequence>
<name>A0A7X5QSS8_9GAMM</name>
<dbReference type="RefSeq" id="WP_166698342.1">
    <property type="nucleotide sequence ID" value="NZ_JAAQTL010000001.1"/>
</dbReference>
<dbReference type="AlphaFoldDB" id="A0A7X5QSS8"/>
<comment type="caution">
    <text evidence="1">The sequence shown here is derived from an EMBL/GenBank/DDBJ whole genome shotgun (WGS) entry which is preliminary data.</text>
</comment>
<reference evidence="1 2" key="1">
    <citation type="journal article" date="2006" name="Int. J. Syst. Evol. Microbiol.">
        <title>Dyella yeojuensis sp. nov., isolated from greenhouse soil in Korea.</title>
        <authorList>
            <person name="Kim B.Y."/>
            <person name="Weon H.Y."/>
            <person name="Lee K.H."/>
            <person name="Seok S.J."/>
            <person name="Kwon S.W."/>
            <person name="Go S.J."/>
            <person name="Stackebrandt E."/>
        </authorList>
    </citation>
    <scope>NUCLEOTIDE SEQUENCE [LARGE SCALE GENOMIC DNA]</scope>
    <source>
        <strain evidence="1 2">DSM 17673</strain>
    </source>
</reference>
<dbReference type="EMBL" id="JAAQTL010000001">
    <property type="protein sequence ID" value="NID14640.1"/>
    <property type="molecule type" value="Genomic_DNA"/>
</dbReference>
<organism evidence="1 2">
    <name type="scientific">Luteibacter yeojuensis</name>
    <dbReference type="NCBI Taxonomy" id="345309"/>
    <lineage>
        <taxon>Bacteria</taxon>
        <taxon>Pseudomonadati</taxon>
        <taxon>Pseudomonadota</taxon>
        <taxon>Gammaproteobacteria</taxon>
        <taxon>Lysobacterales</taxon>
        <taxon>Rhodanobacteraceae</taxon>
        <taxon>Luteibacter</taxon>
    </lineage>
</organism>
<evidence type="ECO:0000313" key="1">
    <source>
        <dbReference type="EMBL" id="NID14640.1"/>
    </source>
</evidence>
<protein>
    <submittedName>
        <fullName evidence="1">Uncharacterized protein</fullName>
    </submittedName>
</protein>
<gene>
    <name evidence="1" type="ORF">HBF32_04065</name>
</gene>